<name>A0A8H7ZWE0_9FUNG</name>
<accession>A0A8H7ZWE0</accession>
<dbReference type="Pfam" id="PF14223">
    <property type="entry name" value="Retrotran_gag_2"/>
    <property type="match status" value="1"/>
</dbReference>
<dbReference type="EMBL" id="JAEFCI010004920">
    <property type="protein sequence ID" value="KAG5460635.1"/>
    <property type="molecule type" value="Genomic_DNA"/>
</dbReference>
<dbReference type="AlphaFoldDB" id="A0A8H7ZWE0"/>
<keyword evidence="2" id="KW-1185">Reference proteome</keyword>
<proteinExistence type="predicted"/>
<protein>
    <recommendedName>
        <fullName evidence="3">Retrotransposon Copia-like N-terminal domain-containing protein</fullName>
    </recommendedName>
</protein>
<sequence length="176" mass="20363">MDDDHANALRGKRLAVAPLSEENWLCWKPNMRALLMRKRRWRLVTGNCQRPEDDDDRALEEWLADDAEAYGEIYLHVRDLYKNFLDNCETSHEAWKALEKHFDRLGAGARLVSTIPPQTAQFSSGRKLRKSSRRLAQTTKMDRATCQIDEIRGHTLDPLLGVEEMDNNREKGLGGW</sequence>
<reference evidence="1 2" key="1">
    <citation type="journal article" name="Sci. Rep.">
        <title>Genome-scale phylogenetic analyses confirm Olpidium as the closest living zoosporic fungus to the non-flagellated, terrestrial fungi.</title>
        <authorList>
            <person name="Chang Y."/>
            <person name="Rochon D."/>
            <person name="Sekimoto S."/>
            <person name="Wang Y."/>
            <person name="Chovatia M."/>
            <person name="Sandor L."/>
            <person name="Salamov A."/>
            <person name="Grigoriev I.V."/>
            <person name="Stajich J.E."/>
            <person name="Spatafora J.W."/>
        </authorList>
    </citation>
    <scope>NUCLEOTIDE SEQUENCE [LARGE SCALE GENOMIC DNA]</scope>
    <source>
        <strain evidence="1">S191</strain>
    </source>
</reference>
<dbReference type="Proteomes" id="UP000673691">
    <property type="component" value="Unassembled WGS sequence"/>
</dbReference>
<comment type="caution">
    <text evidence="1">The sequence shown here is derived from an EMBL/GenBank/DDBJ whole genome shotgun (WGS) entry which is preliminary data.</text>
</comment>
<dbReference type="OrthoDB" id="3265539at2759"/>
<evidence type="ECO:0000313" key="2">
    <source>
        <dbReference type="Proteomes" id="UP000673691"/>
    </source>
</evidence>
<gene>
    <name evidence="1" type="ORF">BJ554DRAFT_7289</name>
</gene>
<organism evidence="1 2">
    <name type="scientific">Olpidium bornovanus</name>
    <dbReference type="NCBI Taxonomy" id="278681"/>
    <lineage>
        <taxon>Eukaryota</taxon>
        <taxon>Fungi</taxon>
        <taxon>Fungi incertae sedis</taxon>
        <taxon>Olpidiomycota</taxon>
        <taxon>Olpidiomycotina</taxon>
        <taxon>Olpidiomycetes</taxon>
        <taxon>Olpidiales</taxon>
        <taxon>Olpidiaceae</taxon>
        <taxon>Olpidium</taxon>
    </lineage>
</organism>
<evidence type="ECO:0008006" key="3">
    <source>
        <dbReference type="Google" id="ProtNLM"/>
    </source>
</evidence>
<evidence type="ECO:0000313" key="1">
    <source>
        <dbReference type="EMBL" id="KAG5460635.1"/>
    </source>
</evidence>